<reference evidence="1" key="1">
    <citation type="journal article" date="2015" name="Nature">
        <title>Complex archaea that bridge the gap between prokaryotes and eukaryotes.</title>
        <authorList>
            <person name="Spang A."/>
            <person name="Saw J.H."/>
            <person name="Jorgensen S.L."/>
            <person name="Zaremba-Niedzwiedzka K."/>
            <person name="Martijn J."/>
            <person name="Lind A.E."/>
            <person name="van Eijk R."/>
            <person name="Schleper C."/>
            <person name="Guy L."/>
            <person name="Ettema T.J."/>
        </authorList>
    </citation>
    <scope>NUCLEOTIDE SEQUENCE</scope>
</reference>
<evidence type="ECO:0000313" key="1">
    <source>
        <dbReference type="EMBL" id="KKM60997.1"/>
    </source>
</evidence>
<comment type="caution">
    <text evidence="1">The sequence shown here is derived from an EMBL/GenBank/DDBJ whole genome shotgun (WGS) entry which is preliminary data.</text>
</comment>
<dbReference type="EMBL" id="LAZR01011572">
    <property type="protein sequence ID" value="KKM60997.1"/>
    <property type="molecule type" value="Genomic_DNA"/>
</dbReference>
<sequence>MKDKLLSLRKKFEDFAVKDLKANWHGAGTDVSTGEANFSFDLGGRVYSVRIKELKI</sequence>
<gene>
    <name evidence="1" type="ORF">LCGC14_1536190</name>
</gene>
<dbReference type="AlphaFoldDB" id="A0A0F9LV98"/>
<proteinExistence type="predicted"/>
<name>A0A0F9LV98_9ZZZZ</name>
<accession>A0A0F9LV98</accession>
<organism evidence="1">
    <name type="scientific">marine sediment metagenome</name>
    <dbReference type="NCBI Taxonomy" id="412755"/>
    <lineage>
        <taxon>unclassified sequences</taxon>
        <taxon>metagenomes</taxon>
        <taxon>ecological metagenomes</taxon>
    </lineage>
</organism>
<protein>
    <submittedName>
        <fullName evidence="1">Uncharacterized protein</fullName>
    </submittedName>
</protein>